<sequence length="404" mass="44607">MKKSTWWLGLLAAASTFPAGAVNQEIRALFQPDPAHPNKNVFINKTPSSGYCAIYPEQCADNQVFSIELPVRFTSSRFMTAGFPLSLKVPASWRQVTVTNQDTRETEIVEMRVTGIGSRFELSDSAANLVGVSDILEGHQKLWTTSSWVYAPAPCQYSGVGAYSPTAYRFFWKTPVEAACTKVAAYLIPGMVFPTLDFAYELRTPNPLRMSSGLYTGSLNYTLGPGGDFDVGSQMYPDDSLLTLDFVLDVQHTLKVDLPPGGNKVSLEPAGGWQSWLESGRRPSRIYRDQPYYLSASSRFKVMMQCNSLGGTECHMGSPTGRSARVETTMTVPPGISGPGGADGWSGRLQYNTWIGPFQPVQYVDRKAGNLRFEIPERYFYSFLQPGVSDTLTGHITIIWDSEI</sequence>
<gene>
    <name evidence="2" type="ORF">QS95_04015</name>
</gene>
<feature type="chain" id="PRO_5042060476" evidence="1">
    <location>
        <begin position="22"/>
        <end position="404"/>
    </location>
</feature>
<reference evidence="2 3" key="1">
    <citation type="submission" date="2014-11" db="EMBL/GenBank/DDBJ databases">
        <title>Draft genome sequence of Pseudomonas fluorescens strains SF4c SF39a.</title>
        <authorList>
            <person name="Underwood G.E."/>
            <person name="Ly L.K."/>
            <person name="Bitzer A.S."/>
            <person name="Godino A."/>
            <person name="Bucci V."/>
            <person name="Fischer S."/>
            <person name="Silby M.W."/>
        </authorList>
    </citation>
    <scope>NUCLEOTIDE SEQUENCE [LARGE SCALE GENOMIC DNA]</scope>
    <source>
        <strain evidence="2 3">SF4c</strain>
    </source>
</reference>
<evidence type="ECO:0000313" key="3">
    <source>
        <dbReference type="Proteomes" id="UP000031587"/>
    </source>
</evidence>
<proteinExistence type="predicted"/>
<keyword evidence="1" id="KW-0732">Signal</keyword>
<dbReference type="AlphaFoldDB" id="A0AAE2AB33"/>
<evidence type="ECO:0000313" key="2">
    <source>
        <dbReference type="EMBL" id="KIF63049.1"/>
    </source>
</evidence>
<dbReference type="Proteomes" id="UP000031587">
    <property type="component" value="Unassembled WGS sequence"/>
</dbReference>
<dbReference type="RefSeq" id="WP_039765781.1">
    <property type="nucleotide sequence ID" value="NZ_JTGH01000004.1"/>
</dbReference>
<accession>A0AAE2AB33</accession>
<feature type="signal peptide" evidence="1">
    <location>
        <begin position="1"/>
        <end position="21"/>
    </location>
</feature>
<protein>
    <submittedName>
        <fullName evidence="2">Uncharacterized protein</fullName>
    </submittedName>
</protein>
<evidence type="ECO:0000256" key="1">
    <source>
        <dbReference type="SAM" id="SignalP"/>
    </source>
</evidence>
<comment type="caution">
    <text evidence="2">The sequence shown here is derived from an EMBL/GenBank/DDBJ whole genome shotgun (WGS) entry which is preliminary data.</text>
</comment>
<name>A0AAE2AB33_PSEFL</name>
<dbReference type="EMBL" id="JTGH01000004">
    <property type="protein sequence ID" value="KIF63049.1"/>
    <property type="molecule type" value="Genomic_DNA"/>
</dbReference>
<organism evidence="2 3">
    <name type="scientific">Pseudomonas fluorescens</name>
    <dbReference type="NCBI Taxonomy" id="294"/>
    <lineage>
        <taxon>Bacteria</taxon>
        <taxon>Pseudomonadati</taxon>
        <taxon>Pseudomonadota</taxon>
        <taxon>Gammaproteobacteria</taxon>
        <taxon>Pseudomonadales</taxon>
        <taxon>Pseudomonadaceae</taxon>
        <taxon>Pseudomonas</taxon>
    </lineage>
</organism>